<dbReference type="eggNOG" id="COG4252">
    <property type="taxonomic scope" value="Bacteria"/>
</dbReference>
<accession>K9TS16</accession>
<evidence type="ECO:0000256" key="2">
    <source>
        <dbReference type="SAM" id="Phobius"/>
    </source>
</evidence>
<evidence type="ECO:0000313" key="5">
    <source>
        <dbReference type="Proteomes" id="UP000010367"/>
    </source>
</evidence>
<dbReference type="RefSeq" id="WP_015151814.1">
    <property type="nucleotide sequence ID" value="NC_019693.1"/>
</dbReference>
<dbReference type="InterPro" id="IPR029787">
    <property type="entry name" value="Nucleotide_cyclase"/>
</dbReference>
<dbReference type="InterPro" id="IPR007890">
    <property type="entry name" value="CHASE2"/>
</dbReference>
<dbReference type="AlphaFoldDB" id="K9TS16"/>
<dbReference type="Pfam" id="PF00211">
    <property type="entry name" value="Guanylate_cyc"/>
    <property type="match status" value="1"/>
</dbReference>
<dbReference type="STRING" id="56110.Oscil6304_5733"/>
<reference evidence="4 5" key="1">
    <citation type="submission" date="2012-06" db="EMBL/GenBank/DDBJ databases">
        <title>Finished chromosome of genome of Oscillatoria acuminata PCC 6304.</title>
        <authorList>
            <consortium name="US DOE Joint Genome Institute"/>
            <person name="Gugger M."/>
            <person name="Coursin T."/>
            <person name="Rippka R."/>
            <person name="Tandeau De Marsac N."/>
            <person name="Huntemann M."/>
            <person name="Wei C.-L."/>
            <person name="Han J."/>
            <person name="Detter J.C."/>
            <person name="Han C."/>
            <person name="Tapia R."/>
            <person name="Davenport K."/>
            <person name="Daligault H."/>
            <person name="Erkkila T."/>
            <person name="Gu W."/>
            <person name="Munk A.C.C."/>
            <person name="Teshima H."/>
            <person name="Xu Y."/>
            <person name="Chain P."/>
            <person name="Chen A."/>
            <person name="Krypides N."/>
            <person name="Mavromatis K."/>
            <person name="Markowitz V."/>
            <person name="Szeto E."/>
            <person name="Ivanova N."/>
            <person name="Mikhailova N."/>
            <person name="Ovchinnikova G."/>
            <person name="Pagani I."/>
            <person name="Pati A."/>
            <person name="Goodwin L."/>
            <person name="Peters L."/>
            <person name="Pitluck S."/>
            <person name="Woyke T."/>
            <person name="Kerfeld C."/>
        </authorList>
    </citation>
    <scope>NUCLEOTIDE SEQUENCE [LARGE SCALE GENOMIC DNA]</scope>
    <source>
        <strain evidence="4 5">PCC 6304</strain>
    </source>
</reference>
<feature type="transmembrane region" description="Helical" evidence="2">
    <location>
        <begin position="380"/>
        <end position="400"/>
    </location>
</feature>
<dbReference type="KEGG" id="oac:Oscil6304_5733"/>
<keyword evidence="2 4" id="KW-0812">Transmembrane</keyword>
<comment type="similarity">
    <text evidence="1">Belongs to the adenylyl cyclase class-3 family.</text>
</comment>
<dbReference type="SMART" id="SM00044">
    <property type="entry name" value="CYCc"/>
    <property type="match status" value="1"/>
</dbReference>
<feature type="domain" description="Guanylate cyclase" evidence="3">
    <location>
        <begin position="449"/>
        <end position="587"/>
    </location>
</feature>
<dbReference type="Proteomes" id="UP000010367">
    <property type="component" value="Chromosome"/>
</dbReference>
<dbReference type="PANTHER" id="PTHR43081">
    <property type="entry name" value="ADENYLATE CYCLASE, TERMINAL-DIFFERENTIATION SPECIFIC-RELATED"/>
    <property type="match status" value="1"/>
</dbReference>
<feature type="transmembrane region" description="Helical" evidence="2">
    <location>
        <begin position="323"/>
        <end position="347"/>
    </location>
</feature>
<dbReference type="SUPFAM" id="SSF55073">
    <property type="entry name" value="Nucleotide cyclase"/>
    <property type="match status" value="1"/>
</dbReference>
<dbReference type="Gene3D" id="3.30.70.1230">
    <property type="entry name" value="Nucleotide cyclase"/>
    <property type="match status" value="1"/>
</dbReference>
<dbReference type="InterPro" id="IPR001054">
    <property type="entry name" value="A/G_cyclase"/>
</dbReference>
<evidence type="ECO:0000256" key="1">
    <source>
        <dbReference type="ARBA" id="ARBA00005381"/>
    </source>
</evidence>
<dbReference type="GO" id="GO:0004016">
    <property type="term" value="F:adenylate cyclase activity"/>
    <property type="evidence" value="ECO:0007669"/>
    <property type="project" value="UniProtKB-ARBA"/>
</dbReference>
<dbReference type="GO" id="GO:0009190">
    <property type="term" value="P:cyclic nucleotide biosynthetic process"/>
    <property type="evidence" value="ECO:0007669"/>
    <property type="project" value="InterPro"/>
</dbReference>
<gene>
    <name evidence="4" type="ORF">Oscil6304_5733</name>
</gene>
<name>K9TS16_9CYAN</name>
<feature type="transmembrane region" description="Helical" evidence="2">
    <location>
        <begin position="354"/>
        <end position="374"/>
    </location>
</feature>
<dbReference type="Pfam" id="PF05226">
    <property type="entry name" value="CHASE2"/>
    <property type="match status" value="1"/>
</dbReference>
<evidence type="ECO:0000259" key="3">
    <source>
        <dbReference type="PROSITE" id="PS50125"/>
    </source>
</evidence>
<dbReference type="EMBL" id="CP003607">
    <property type="protein sequence ID" value="AFY85208.1"/>
    <property type="molecule type" value="Genomic_DNA"/>
</dbReference>
<evidence type="ECO:0000313" key="4">
    <source>
        <dbReference type="EMBL" id="AFY85208.1"/>
    </source>
</evidence>
<dbReference type="InParanoid" id="K9TS16"/>
<dbReference type="eggNOG" id="COG2114">
    <property type="taxonomic scope" value="Bacteria"/>
</dbReference>
<keyword evidence="2" id="KW-1133">Transmembrane helix</keyword>
<dbReference type="PROSITE" id="PS50125">
    <property type="entry name" value="GUANYLATE_CYCLASE_2"/>
    <property type="match status" value="1"/>
</dbReference>
<dbReference type="CDD" id="cd07302">
    <property type="entry name" value="CHD"/>
    <property type="match status" value="1"/>
</dbReference>
<keyword evidence="2" id="KW-0472">Membrane</keyword>
<proteinExistence type="inferred from homology"/>
<dbReference type="OrthoDB" id="436993at2"/>
<dbReference type="InterPro" id="IPR050697">
    <property type="entry name" value="Adenylyl/Guanylyl_Cyclase_3/4"/>
</dbReference>
<dbReference type="SMART" id="SM01080">
    <property type="entry name" value="CHASE2"/>
    <property type="match status" value="1"/>
</dbReference>
<keyword evidence="5" id="KW-1185">Reference proteome</keyword>
<dbReference type="PATRIC" id="fig|56110.3.peg.7035"/>
<dbReference type="PANTHER" id="PTHR43081:SF1">
    <property type="entry name" value="ADENYLATE CYCLASE, TERMINAL-DIFFERENTIATION SPECIFIC"/>
    <property type="match status" value="1"/>
</dbReference>
<sequence>MIPFVVSKLNPIAQKVREILSPFPGTVAIASLTITALLLGVRQVGGLQPLELILFDAMTRARLDPGPDPRLLIVEITEQDIANQGTWPFSDRLFAQVLEELQRHQPIAIGLDIVRDIPNEPGHQELLAQFQQPNVIAITTLGNEEKQRVAAPAGISPEQIGFNDIAIDPDGRVRRNLMFASQGGKTLPSLSVNLALFYLKNQGIKPILTEAQEYQLGNAIFPKLKSNSGGYQTINARGYQTLLNYRRESVARKISFGEAIAQEFDPEWVRDKIVLIGATAPTLKDLFYTPYSRGIGQLKMPGVVIHGQKSSQILSAVLDDKPLFWFMPEWGEILWIVFWGISGSLVVEKFRNSLMITGSIFIALGLIFGIGYSLFLTGGWIPLAAPATAFICTSVFGVMYQRQIAGKQQKMVMNLLGQQTSPEIATALWSERDRLLKSGMLPWQTLTATILFTDLKNFSTLSETKTPEELMTWLNPYLSAMTDEVLNHHGIVNKFTGDGIMAAFGVPIPSTTPEQIAKDAENAVSAAIAMSRKLQELNQTWQQEGLPKVQMRIGIFTGPITVGSLGGKHRLEYGIIGDSVNTASRLESCEKHRHPDDCRILIARETLVHILDKFKVESWGALPLKGKSKTIEVYRVLDSLPK</sequence>
<dbReference type="GO" id="GO:0035556">
    <property type="term" value="P:intracellular signal transduction"/>
    <property type="evidence" value="ECO:0007669"/>
    <property type="project" value="InterPro"/>
</dbReference>
<organism evidence="4 5">
    <name type="scientific">Oscillatoria acuminata PCC 6304</name>
    <dbReference type="NCBI Taxonomy" id="56110"/>
    <lineage>
        <taxon>Bacteria</taxon>
        <taxon>Bacillati</taxon>
        <taxon>Cyanobacteriota</taxon>
        <taxon>Cyanophyceae</taxon>
        <taxon>Oscillatoriophycideae</taxon>
        <taxon>Oscillatoriales</taxon>
        <taxon>Oscillatoriaceae</taxon>
        <taxon>Oscillatoria</taxon>
    </lineage>
</organism>
<protein>
    <submittedName>
        <fullName evidence="4">Putative transmembrane sensor domain protein</fullName>
    </submittedName>
</protein>
<dbReference type="HOGENOM" id="CLU_000445_85_1_3"/>